<dbReference type="NCBIfam" id="TIGR04155">
    <property type="entry name" value="cyano_PEP"/>
    <property type="match status" value="1"/>
</dbReference>
<evidence type="ECO:0000313" key="1">
    <source>
        <dbReference type="EMBL" id="MBC1195086.1"/>
    </source>
</evidence>
<comment type="caution">
    <text evidence="1">The sequence shown here is derived from an EMBL/GenBank/DDBJ whole genome shotgun (WGS) entry which is preliminary data.</text>
</comment>
<dbReference type="RefSeq" id="WP_185239154.1">
    <property type="nucleotide sequence ID" value="NZ_JACEGC010000023.1"/>
</dbReference>
<evidence type="ECO:0000313" key="2">
    <source>
        <dbReference type="Proteomes" id="UP000525432"/>
    </source>
</evidence>
<reference evidence="1 2" key="1">
    <citation type="submission" date="2020-07" db="EMBL/GenBank/DDBJ databases">
        <title>Genomes of two Microcystis aeruginosa (Cyanobacteria) strains from Florida (USA) with disparate toxicogenic potential.</title>
        <authorList>
            <person name="Lefler F.W."/>
            <person name="Barbosa M."/>
            <person name="Berthold D.E."/>
            <person name="Laughinghouse H.D. IV."/>
        </authorList>
    </citation>
    <scope>NUCLEOTIDE SEQUENCE [LARGE SCALE GENOMIC DNA]</scope>
    <source>
        <strain evidence="1 2">BLCCF158</strain>
    </source>
</reference>
<dbReference type="EMBL" id="JACEGC010000023">
    <property type="protein sequence ID" value="MBC1195086.1"/>
    <property type="molecule type" value="Genomic_DNA"/>
</dbReference>
<proteinExistence type="predicted"/>
<name>A0A841V4E6_MICAE</name>
<sequence>MVNTIPNFLQTLAVGGTAAQRQIMTNEFPGWTFNPATAAAPGTLTVEEYDAIAVGDSGGVDISLLYDDGNPTPTTTWRWIQIVESISEEVGYPYPKNPSVDPPKGFDDDLPFYFTNTELGGFSPNIEGDSIWKGKTPIPIQNPANRGDLRFFDEPQGFLENAYMRNNFSLFLTSWSGGDSKTVTIYDGVAWGFEIKKVPEPLTLIASGLAIGFGALCQREYAKKRQQK</sequence>
<dbReference type="InterPro" id="IPR026374">
    <property type="entry name" value="Cyano_PEP"/>
</dbReference>
<accession>A0A841V4E6</accession>
<gene>
    <name evidence="1" type="ORF">H0901_07295</name>
</gene>
<protein>
    <submittedName>
        <fullName evidence="1">PEP-CTERM sorting domain-containing protein</fullName>
    </submittedName>
</protein>
<dbReference type="AlphaFoldDB" id="A0A841V4E6"/>
<organism evidence="1 2">
    <name type="scientific">Microcystis aeruginosa BLCC-F158</name>
    <dbReference type="NCBI Taxonomy" id="2755316"/>
    <lineage>
        <taxon>Bacteria</taxon>
        <taxon>Bacillati</taxon>
        <taxon>Cyanobacteriota</taxon>
        <taxon>Cyanophyceae</taxon>
        <taxon>Oscillatoriophycideae</taxon>
        <taxon>Chroococcales</taxon>
        <taxon>Microcystaceae</taxon>
        <taxon>Microcystis</taxon>
    </lineage>
</organism>
<dbReference type="Proteomes" id="UP000525432">
    <property type="component" value="Unassembled WGS sequence"/>
</dbReference>